<keyword evidence="2 4" id="KW-0067">ATP-binding</keyword>
<dbReference type="PIRSF" id="PIRSF005052">
    <property type="entry name" value="P-loopkin"/>
    <property type="match status" value="1"/>
</dbReference>
<dbReference type="AlphaFoldDB" id="A0A533IAW6"/>
<dbReference type="InterPro" id="IPR005337">
    <property type="entry name" value="RapZ-like"/>
</dbReference>
<dbReference type="Proteomes" id="UP000315344">
    <property type="component" value="Unassembled WGS sequence"/>
</dbReference>
<dbReference type="SUPFAM" id="SSF52540">
    <property type="entry name" value="P-loop containing nucleoside triphosphate hydrolases"/>
    <property type="match status" value="1"/>
</dbReference>
<keyword evidence="3 4" id="KW-0342">GTP-binding</keyword>
<feature type="domain" description="RapZ C-terminal" evidence="7">
    <location>
        <begin position="181"/>
        <end position="300"/>
    </location>
</feature>
<evidence type="ECO:0000259" key="6">
    <source>
        <dbReference type="Pfam" id="PF03668"/>
    </source>
</evidence>
<keyword evidence="1 4" id="KW-0547">Nucleotide-binding</keyword>
<evidence type="ECO:0000259" key="7">
    <source>
        <dbReference type="Pfam" id="PF22740"/>
    </source>
</evidence>
<evidence type="ECO:0000256" key="4">
    <source>
        <dbReference type="HAMAP-Rule" id="MF_00636"/>
    </source>
</evidence>
<dbReference type="InterPro" id="IPR027417">
    <property type="entry name" value="P-loop_NTPase"/>
</dbReference>
<reference evidence="8 9" key="1">
    <citation type="journal article" date="2017" name="Nat. Commun.">
        <title>In situ click chemistry generation of cyclooxygenase-2 inhibitors.</title>
        <authorList>
            <person name="Bhardwaj A."/>
            <person name="Kaur J."/>
            <person name="Wuest M."/>
            <person name="Wuest F."/>
        </authorList>
    </citation>
    <scope>NUCLEOTIDE SEQUENCE [LARGE SCALE GENOMIC DNA]</scope>
    <source>
        <strain evidence="8">S2_012_000_R3_94</strain>
    </source>
</reference>
<feature type="domain" description="RapZ-like N-terminal" evidence="6">
    <location>
        <begin position="22"/>
        <end position="172"/>
    </location>
</feature>
<dbReference type="NCBIfam" id="NF003828">
    <property type="entry name" value="PRK05416.1"/>
    <property type="match status" value="1"/>
</dbReference>
<dbReference type="PANTHER" id="PTHR30448">
    <property type="entry name" value="RNASE ADAPTER PROTEIN RAPZ"/>
    <property type="match status" value="1"/>
</dbReference>
<dbReference type="Pfam" id="PF22740">
    <property type="entry name" value="PapZ_C"/>
    <property type="match status" value="1"/>
</dbReference>
<accession>A0A533IAW6</accession>
<dbReference type="InterPro" id="IPR053930">
    <property type="entry name" value="RapZ-like_N"/>
</dbReference>
<evidence type="ECO:0000313" key="8">
    <source>
        <dbReference type="EMBL" id="TKW67654.1"/>
    </source>
</evidence>
<name>A0A533IAW6_PARDE</name>
<dbReference type="HAMAP" id="MF_00636">
    <property type="entry name" value="RapZ_like"/>
    <property type="match status" value="1"/>
</dbReference>
<comment type="caution">
    <text evidence="8">The sequence shown here is derived from an EMBL/GenBank/DDBJ whole genome shotgun (WGS) entry which is preliminary data.</text>
</comment>
<gene>
    <name evidence="8" type="primary">rapZ</name>
    <name evidence="8" type="ORF">DI616_04885</name>
</gene>
<sequence length="321" mass="35447">MNEATTPSGSARAVDTESAATRLVLVTGPSGAGRSTAIDVLEDLGYEAIDNLPLSLVPRLLDGPARDAPLALGLDIRNRDFSASAVIELIDHLTRHPAYVAEVLYLDCDSATLVRRFNETRRRHPMAAEGAPADGILAEKDIMGPIKARADVLVDTSDMSPHDLKAELARFYDALPGHRLTVSVQSFSYKRGVPRGIDMMFDCRFLENPHWEPHLRALTGRDPSVQRFVEADPRFEEFRQKILDLVLFVLPAHLSEGKTHLAIGFGCTGGQHRSVTMAEIMSQALAEHGWQVSKRHRELERRDAERPRQEVSGSTSQGTQI</sequence>
<feature type="region of interest" description="Disordered" evidence="5">
    <location>
        <begin position="296"/>
        <end position="321"/>
    </location>
</feature>
<protein>
    <submittedName>
        <fullName evidence="8">RNase adapter RapZ</fullName>
    </submittedName>
</protein>
<evidence type="ECO:0000313" key="9">
    <source>
        <dbReference type="Proteomes" id="UP000315344"/>
    </source>
</evidence>
<dbReference type="PANTHER" id="PTHR30448:SF0">
    <property type="entry name" value="RNASE ADAPTER PROTEIN RAPZ"/>
    <property type="match status" value="1"/>
</dbReference>
<feature type="compositionally biased region" description="Basic and acidic residues" evidence="5">
    <location>
        <begin position="297"/>
        <end position="309"/>
    </location>
</feature>
<feature type="compositionally biased region" description="Polar residues" evidence="5">
    <location>
        <begin position="311"/>
        <end position="321"/>
    </location>
</feature>
<evidence type="ECO:0000256" key="1">
    <source>
        <dbReference type="ARBA" id="ARBA00022741"/>
    </source>
</evidence>
<organism evidence="8 9">
    <name type="scientific">Paracoccus denitrificans</name>
    <dbReference type="NCBI Taxonomy" id="266"/>
    <lineage>
        <taxon>Bacteria</taxon>
        <taxon>Pseudomonadati</taxon>
        <taxon>Pseudomonadota</taxon>
        <taxon>Alphaproteobacteria</taxon>
        <taxon>Rhodobacterales</taxon>
        <taxon>Paracoccaceae</taxon>
        <taxon>Paracoccus</taxon>
    </lineage>
</organism>
<evidence type="ECO:0000256" key="3">
    <source>
        <dbReference type="ARBA" id="ARBA00023134"/>
    </source>
</evidence>
<dbReference type="GO" id="GO:0005524">
    <property type="term" value="F:ATP binding"/>
    <property type="evidence" value="ECO:0007669"/>
    <property type="project" value="UniProtKB-UniRule"/>
</dbReference>
<dbReference type="InterPro" id="IPR053931">
    <property type="entry name" value="RapZ_C"/>
</dbReference>
<dbReference type="EMBL" id="VAFL01000003">
    <property type="protein sequence ID" value="TKW67654.1"/>
    <property type="molecule type" value="Genomic_DNA"/>
</dbReference>
<evidence type="ECO:0000256" key="2">
    <source>
        <dbReference type="ARBA" id="ARBA00022840"/>
    </source>
</evidence>
<evidence type="ECO:0000256" key="5">
    <source>
        <dbReference type="SAM" id="MobiDB-lite"/>
    </source>
</evidence>
<feature type="binding site" evidence="4">
    <location>
        <begin position="75"/>
        <end position="78"/>
    </location>
    <ligand>
        <name>GTP</name>
        <dbReference type="ChEBI" id="CHEBI:37565"/>
    </ligand>
</feature>
<feature type="binding site" evidence="4">
    <location>
        <begin position="28"/>
        <end position="35"/>
    </location>
    <ligand>
        <name>ATP</name>
        <dbReference type="ChEBI" id="CHEBI:30616"/>
    </ligand>
</feature>
<dbReference type="GO" id="GO:0005525">
    <property type="term" value="F:GTP binding"/>
    <property type="evidence" value="ECO:0007669"/>
    <property type="project" value="UniProtKB-UniRule"/>
</dbReference>
<proteinExistence type="inferred from homology"/>
<dbReference type="Pfam" id="PF03668">
    <property type="entry name" value="RapZ-like_N"/>
    <property type="match status" value="1"/>
</dbReference>